<dbReference type="Gene3D" id="1.10.287.110">
    <property type="entry name" value="DnaJ domain"/>
    <property type="match status" value="1"/>
</dbReference>
<evidence type="ECO:0000313" key="3">
    <source>
        <dbReference type="Proteomes" id="UP000029725"/>
    </source>
</evidence>
<keyword evidence="3" id="KW-1185">Reference proteome</keyword>
<dbReference type="SUPFAM" id="SSF46565">
    <property type="entry name" value="Chaperone J-domain"/>
    <property type="match status" value="1"/>
</dbReference>
<comment type="caution">
    <text evidence="2">The sequence shown here is derived from an EMBL/GenBank/DDBJ whole genome shotgun (WGS) entry which is preliminary data.</text>
</comment>
<dbReference type="RefSeq" id="XP_013237183.1">
    <property type="nucleotide sequence ID" value="XM_013381729.1"/>
</dbReference>
<dbReference type="GeneID" id="25260355"/>
<dbReference type="AlphaFoldDB" id="A0A098VSR1"/>
<feature type="domain" description="J" evidence="1">
    <location>
        <begin position="25"/>
        <end position="60"/>
    </location>
</feature>
<dbReference type="Pfam" id="PF00226">
    <property type="entry name" value="DnaJ"/>
    <property type="match status" value="1"/>
</dbReference>
<dbReference type="InterPro" id="IPR036869">
    <property type="entry name" value="J_dom_sf"/>
</dbReference>
<dbReference type="EMBL" id="JMKJ01000532">
    <property type="protein sequence ID" value="KGG50756.1"/>
    <property type="molecule type" value="Genomic_DNA"/>
</dbReference>
<dbReference type="CDD" id="cd06257">
    <property type="entry name" value="DnaJ"/>
    <property type="match status" value="1"/>
</dbReference>
<organism evidence="2 3">
    <name type="scientific">Mitosporidium daphniae</name>
    <dbReference type="NCBI Taxonomy" id="1485682"/>
    <lineage>
        <taxon>Eukaryota</taxon>
        <taxon>Fungi</taxon>
        <taxon>Fungi incertae sedis</taxon>
        <taxon>Microsporidia</taxon>
        <taxon>Mitosporidium</taxon>
    </lineage>
</organism>
<protein>
    <submittedName>
        <fullName evidence="2">Molecular chaperone</fullName>
    </submittedName>
</protein>
<evidence type="ECO:0000259" key="1">
    <source>
        <dbReference type="Pfam" id="PF00226"/>
    </source>
</evidence>
<accession>A0A098VSR1</accession>
<evidence type="ECO:0000313" key="2">
    <source>
        <dbReference type="EMBL" id="KGG50756.1"/>
    </source>
</evidence>
<dbReference type="HOGENOM" id="CLU_2085377_0_0_1"/>
<dbReference type="Proteomes" id="UP000029725">
    <property type="component" value="Unassembled WGS sequence"/>
</dbReference>
<name>A0A098VSR1_9MICR</name>
<dbReference type="VEuPathDB" id="MicrosporidiaDB:DI09_57p110"/>
<dbReference type="OrthoDB" id="442087at2759"/>
<dbReference type="InterPro" id="IPR001623">
    <property type="entry name" value="DnaJ_domain"/>
</dbReference>
<gene>
    <name evidence="2" type="ORF">DI09_57p110</name>
</gene>
<sequence length="117" mass="13658">MSGDPNLRRVEPRKTHYTTLVTPPRYKTLALQWHPDKQEPGASDQMFKQSTEAYSILSDDIFGEFFHMRGRAPFPFQRAARPHPVSKQIICDLTTDENGRYYVQVHWSDGSITYERL</sequence>
<dbReference type="PRINTS" id="PR00625">
    <property type="entry name" value="JDOMAIN"/>
</dbReference>
<proteinExistence type="predicted"/>
<reference evidence="2 3" key="1">
    <citation type="submission" date="2014-04" db="EMBL/GenBank/DDBJ databases">
        <title>A new species of microsporidia sheds light on the evolution of extreme parasitism.</title>
        <authorList>
            <person name="Haag K.L."/>
            <person name="James T.Y."/>
            <person name="Larsson R."/>
            <person name="Schaer T.M."/>
            <person name="Refardt D."/>
            <person name="Pombert J.-F."/>
            <person name="Ebert D."/>
        </authorList>
    </citation>
    <scope>NUCLEOTIDE SEQUENCE [LARGE SCALE GENOMIC DNA]</scope>
    <source>
        <strain evidence="2 3">UGP3</strain>
        <tissue evidence="2">Spores</tissue>
    </source>
</reference>